<sequence>MTADFFTQLPLLTRFREITDLNAYRPLPADWTIFVSDVRGSTRAVAEGRYKEVNMVGAATITAALNVADEIEIPFVFGGDGAVLAVPPPLAEPTKQALSAVSGLARETFNLELRVGAIPVQTILDGGYQVFVARLALNMQVAQAVFSGGGIRYAEQLVKDAVTGADFNIAPSDPAAANLSGLECRWDTIQPAHGTALCVIVQTLPQFDPEITMAIYRNVIDEIEQIYGGDQAYHPLHYDLMQISAKPQALWSEARLRGGASSLSQLTYLMRIYALNLGMYGYRWLQQLRGEHPWWDQYRKHVVTAADYRKYDDTLRMIISGTEAQHEALLARLTAHFQAGELVFGVHRSPEVMLTCLVFKRMERQIHFVDGADGGFTLAAQDLKQRQRQYMVVNSRE</sequence>
<evidence type="ECO:0008006" key="3">
    <source>
        <dbReference type="Google" id="ProtNLM"/>
    </source>
</evidence>
<accession>A0A2J6WVN2</accession>
<dbReference type="InterPro" id="IPR021445">
    <property type="entry name" value="DUF3095"/>
</dbReference>
<dbReference type="EMBL" id="PNIQ01000963">
    <property type="protein sequence ID" value="PMP74986.1"/>
    <property type="molecule type" value="Genomic_DNA"/>
</dbReference>
<gene>
    <name evidence="1" type="ORF">C0184_14385</name>
</gene>
<name>A0A2J6WVN2_9CHLR</name>
<dbReference type="Pfam" id="PF11294">
    <property type="entry name" value="DUF3095"/>
    <property type="match status" value="1"/>
</dbReference>
<evidence type="ECO:0000313" key="2">
    <source>
        <dbReference type="Proteomes" id="UP000243376"/>
    </source>
</evidence>
<comment type="caution">
    <text evidence="1">The sequence shown here is derived from an EMBL/GenBank/DDBJ whole genome shotgun (WGS) entry which is preliminary data.</text>
</comment>
<organism evidence="1 2">
    <name type="scientific">Chloroflexus aggregans</name>
    <dbReference type="NCBI Taxonomy" id="152260"/>
    <lineage>
        <taxon>Bacteria</taxon>
        <taxon>Bacillati</taxon>
        <taxon>Chloroflexota</taxon>
        <taxon>Chloroflexia</taxon>
        <taxon>Chloroflexales</taxon>
        <taxon>Chloroflexineae</taxon>
        <taxon>Chloroflexaceae</taxon>
        <taxon>Chloroflexus</taxon>
    </lineage>
</organism>
<dbReference type="AlphaFoldDB" id="A0A2J6WVN2"/>
<protein>
    <recommendedName>
        <fullName evidence="3">DUF3095 domain-containing protein</fullName>
    </recommendedName>
</protein>
<reference evidence="1 2" key="1">
    <citation type="submission" date="2018-01" db="EMBL/GenBank/DDBJ databases">
        <title>Metagenomic assembled genomes from two thermal pools in the Uzon Caldera, Kamchatka, Russia.</title>
        <authorList>
            <person name="Wilkins L."/>
            <person name="Ettinger C."/>
        </authorList>
    </citation>
    <scope>NUCLEOTIDE SEQUENCE [LARGE SCALE GENOMIC DNA]</scope>
    <source>
        <strain evidence="1">ZAV-02</strain>
    </source>
</reference>
<dbReference type="Proteomes" id="UP000243376">
    <property type="component" value="Unassembled WGS sequence"/>
</dbReference>
<evidence type="ECO:0000313" key="1">
    <source>
        <dbReference type="EMBL" id="PMP74986.1"/>
    </source>
</evidence>
<proteinExistence type="predicted"/>